<dbReference type="RefSeq" id="WP_003452677.1">
    <property type="nucleotide sequence ID" value="NZ_AJMR01000177.1"/>
</dbReference>
<feature type="domain" description="Transposase IS200-like" evidence="1">
    <location>
        <begin position="9"/>
        <end position="132"/>
    </location>
</feature>
<accession>A0AAD1FHI2</accession>
<dbReference type="GO" id="GO:0043565">
    <property type="term" value="F:sequence-specific DNA binding"/>
    <property type="evidence" value="ECO:0007669"/>
    <property type="project" value="TreeGrafter"/>
</dbReference>
<evidence type="ECO:0000259" key="1">
    <source>
        <dbReference type="SMART" id="SM01321"/>
    </source>
</evidence>
<gene>
    <name evidence="2" type="ORF">KF707C_50180</name>
</gene>
<dbReference type="GO" id="GO:0004803">
    <property type="term" value="F:transposase activity"/>
    <property type="evidence" value="ECO:0007669"/>
    <property type="project" value="InterPro"/>
</dbReference>
<dbReference type="NCBIfam" id="NF047646">
    <property type="entry name" value="REP_Tyr_transpos"/>
    <property type="match status" value="1"/>
</dbReference>
<reference evidence="3" key="1">
    <citation type="submission" date="2015-05" db="EMBL/GenBank/DDBJ databases">
        <title>Draft genome sequencing of a biphenyl-degrading bacterium, Pseudomonas balearica KF707 (=NBRC110670).</title>
        <authorList>
            <person name="Kimura N."/>
            <person name="Hirose J."/>
            <person name="Watanabe T."/>
            <person name="Suenaga H."/>
            <person name="Fujihara H."/>
            <person name="Noguchi M."/>
            <person name="Hashimoto M."/>
            <person name="Shimodaira J."/>
            <person name="Tsuchikane K."/>
            <person name="Hosoyama A."/>
            <person name="Yamazoe A."/>
            <person name="Fujita N."/>
            <person name="Furukawa K."/>
        </authorList>
    </citation>
    <scope>NUCLEOTIDE SEQUENCE [LARGE SCALE GENOMIC DNA]</scope>
    <source>
        <strain evidence="3">DSM 10086 / NBRC 110670 / KF707</strain>
    </source>
</reference>
<dbReference type="InterPro" id="IPR036515">
    <property type="entry name" value="Transposase_17_sf"/>
</dbReference>
<dbReference type="EMBL" id="AP014862">
    <property type="protein sequence ID" value="BAU76706.1"/>
    <property type="molecule type" value="Genomic_DNA"/>
</dbReference>
<organism evidence="2 3">
    <name type="scientific">Metapseudomonas furukawaii</name>
    <name type="common">Pseudomonas furukawaii</name>
    <dbReference type="NCBI Taxonomy" id="1149133"/>
    <lineage>
        <taxon>Bacteria</taxon>
        <taxon>Pseudomonadati</taxon>
        <taxon>Pseudomonadota</taxon>
        <taxon>Gammaproteobacteria</taxon>
        <taxon>Pseudomonadales</taxon>
        <taxon>Pseudomonadaceae</taxon>
        <taxon>Metapseudomonas</taxon>
    </lineage>
</organism>
<proteinExistence type="predicted"/>
<dbReference type="AlphaFoldDB" id="A0AAD1FHI2"/>
<dbReference type="SMART" id="SM01321">
    <property type="entry name" value="Y1_Tnp"/>
    <property type="match status" value="1"/>
</dbReference>
<dbReference type="InterPro" id="IPR002686">
    <property type="entry name" value="Transposase_17"/>
</dbReference>
<keyword evidence="3" id="KW-1185">Reference proteome</keyword>
<dbReference type="GO" id="GO:0006313">
    <property type="term" value="P:DNA transposition"/>
    <property type="evidence" value="ECO:0007669"/>
    <property type="project" value="InterPro"/>
</dbReference>
<dbReference type="KEGG" id="pfuw:KF707C_50180"/>
<protein>
    <submittedName>
        <fullName evidence="2">Transposase and inactivated derivatives</fullName>
    </submittedName>
</protein>
<dbReference type="InterPro" id="IPR052715">
    <property type="entry name" value="RAYT_transposase"/>
</dbReference>
<dbReference type="Gene3D" id="3.30.70.1290">
    <property type="entry name" value="Transposase IS200-like"/>
    <property type="match status" value="1"/>
</dbReference>
<dbReference type="PANTHER" id="PTHR36966:SF1">
    <property type="entry name" value="REP-ASSOCIATED TYROSINE TRANSPOSASE"/>
    <property type="match status" value="1"/>
</dbReference>
<sequence length="177" mass="20828">MTNYRRDLTPGSTWFFTLNLSDRSASLLTDHIDLLRASFRAVMRRHPWRIDAIVILPEHLHALCTLPPGDTDYALRWRLIKGGFSRALPCAEPLSSSRKRKGERGIWQRRFWEHRIRDDEDLARHVDYIHHNPRKHGHVERVADWRWSSFHRYVKEGILPLDWAGDGEEMERGAGEG</sequence>
<reference evidence="2 3" key="2">
    <citation type="journal article" date="2017" name="Int. J. Syst. Evol. Microbiol.">
        <title>Pseudomonas furukawaii sp. nov., a polychlorinated biphenyl-degrading bacterium isolated from biphenyl-contaminated soil in Japan.</title>
        <authorList>
            <person name="Kimura N."/>
            <person name="Watanabe T."/>
            <person name="Suenaga H."/>
            <person name="Fujihara H."/>
            <person name="Futagami T."/>
            <person name="Goto M."/>
            <person name="Hanada S."/>
            <person name="Hirose J."/>
        </authorList>
    </citation>
    <scope>NUCLEOTIDE SEQUENCE [LARGE SCALE GENOMIC DNA]</scope>
    <source>
        <strain evidence="3">DSM 10086 / NBRC 110670 / KF707</strain>
    </source>
</reference>
<dbReference type="PANTHER" id="PTHR36966">
    <property type="entry name" value="REP-ASSOCIATED TYROSINE TRANSPOSASE"/>
    <property type="match status" value="1"/>
</dbReference>
<dbReference type="SUPFAM" id="SSF143422">
    <property type="entry name" value="Transposase IS200-like"/>
    <property type="match status" value="1"/>
</dbReference>
<evidence type="ECO:0000313" key="2">
    <source>
        <dbReference type="EMBL" id="BAU76706.1"/>
    </source>
</evidence>
<evidence type="ECO:0000313" key="3">
    <source>
        <dbReference type="Proteomes" id="UP000218554"/>
    </source>
</evidence>
<name>A0AAD1FHI2_METFU</name>
<dbReference type="Proteomes" id="UP000218554">
    <property type="component" value="Chromosome"/>
</dbReference>